<dbReference type="EMBL" id="BMLN01000005">
    <property type="protein sequence ID" value="GGO00488.1"/>
    <property type="molecule type" value="Genomic_DNA"/>
</dbReference>
<accession>A0ABQ2L4Q4</accession>
<evidence type="ECO:0000313" key="1">
    <source>
        <dbReference type="EMBL" id="GGO00488.1"/>
    </source>
</evidence>
<proteinExistence type="predicted"/>
<dbReference type="InterPro" id="IPR021284">
    <property type="entry name" value="DUF2750"/>
</dbReference>
<organism evidence="1 2">
    <name type="scientific">Saccharibacillus kuerlensis</name>
    <dbReference type="NCBI Taxonomy" id="459527"/>
    <lineage>
        <taxon>Bacteria</taxon>
        <taxon>Bacillati</taxon>
        <taxon>Bacillota</taxon>
        <taxon>Bacilli</taxon>
        <taxon>Bacillales</taxon>
        <taxon>Paenibacillaceae</taxon>
        <taxon>Saccharibacillus</taxon>
    </lineage>
</organism>
<evidence type="ECO:0008006" key="3">
    <source>
        <dbReference type="Google" id="ProtNLM"/>
    </source>
</evidence>
<reference evidence="2" key="1">
    <citation type="journal article" date="2019" name="Int. J. Syst. Evol. Microbiol.">
        <title>The Global Catalogue of Microorganisms (GCM) 10K type strain sequencing project: providing services to taxonomists for standard genome sequencing and annotation.</title>
        <authorList>
            <consortium name="The Broad Institute Genomics Platform"/>
            <consortium name="The Broad Institute Genome Sequencing Center for Infectious Disease"/>
            <person name="Wu L."/>
            <person name="Ma J."/>
        </authorList>
    </citation>
    <scope>NUCLEOTIDE SEQUENCE [LARGE SCALE GENOMIC DNA]</scope>
    <source>
        <strain evidence="2">CGMCC 1.6964</strain>
    </source>
</reference>
<comment type="caution">
    <text evidence="1">The sequence shown here is derived from an EMBL/GenBank/DDBJ whole genome shotgun (WGS) entry which is preliminary data.</text>
</comment>
<evidence type="ECO:0000313" key="2">
    <source>
        <dbReference type="Proteomes" id="UP000606653"/>
    </source>
</evidence>
<keyword evidence="2" id="KW-1185">Reference proteome</keyword>
<dbReference type="RefSeq" id="WP_018978037.1">
    <property type="nucleotide sequence ID" value="NZ_BMLN01000005.1"/>
</dbReference>
<protein>
    <recommendedName>
        <fullName evidence="3">DUF2750 domain-containing protein</fullName>
    </recommendedName>
</protein>
<dbReference type="Proteomes" id="UP000606653">
    <property type="component" value="Unassembled WGS sequence"/>
</dbReference>
<dbReference type="Pfam" id="PF11042">
    <property type="entry name" value="DUF2750"/>
    <property type="match status" value="1"/>
</dbReference>
<sequence length="124" mass="13968">MNLKQFNAIVSRPADLRYDYFVKKTANTQMLWGLYNEGWAMTTAPDGSALLPLWPEDEFALHCAIDEWNGYTSRPLDLHAFMEKILPKLEQDGVRTAIFYNNSDSAIVGAGKLLEDLKAALARS</sequence>
<name>A0ABQ2L4Q4_9BACL</name>
<gene>
    <name evidence="1" type="ORF">GCM10010969_21770</name>
</gene>